<accession>A0ABU0ZTI1</accession>
<evidence type="ECO:0000313" key="2">
    <source>
        <dbReference type="Proteomes" id="UP001230908"/>
    </source>
</evidence>
<dbReference type="SUPFAM" id="SSF160113">
    <property type="entry name" value="YegP-like"/>
    <property type="match status" value="1"/>
</dbReference>
<dbReference type="Gene3D" id="2.30.29.80">
    <property type="match status" value="1"/>
</dbReference>
<reference evidence="1 2" key="1">
    <citation type="submission" date="2023-08" db="EMBL/GenBank/DDBJ databases">
        <title>Phytohabitans sansha sp. nov., isolated from marine sediment.</title>
        <authorList>
            <person name="Zhao Y."/>
            <person name="Yi K."/>
        </authorList>
    </citation>
    <scope>NUCLEOTIDE SEQUENCE [LARGE SCALE GENOMIC DNA]</scope>
    <source>
        <strain evidence="1 2">ZYX-F-186</strain>
    </source>
</reference>
<dbReference type="RefSeq" id="WP_308717536.1">
    <property type="nucleotide sequence ID" value="NZ_JAVHUY010000054.1"/>
</dbReference>
<dbReference type="InterPro" id="IPR036913">
    <property type="entry name" value="YegP-like_sf"/>
</dbReference>
<organism evidence="1 2">
    <name type="scientific">Phytohabitans maris</name>
    <dbReference type="NCBI Taxonomy" id="3071409"/>
    <lineage>
        <taxon>Bacteria</taxon>
        <taxon>Bacillati</taxon>
        <taxon>Actinomycetota</taxon>
        <taxon>Actinomycetes</taxon>
        <taxon>Micromonosporales</taxon>
        <taxon>Micromonosporaceae</taxon>
    </lineage>
</organism>
<keyword evidence="2" id="KW-1185">Reference proteome</keyword>
<sequence>MQQDELAEIDVTEDEFDAMMAASEPVEVTGPADSARNVRFEVISGASHTYRWRVVAPDGEILAVSANAYRSRGDVHRALSLLVTAMQHAPVVDDEEMIGHRKAG</sequence>
<evidence type="ECO:0008006" key="3">
    <source>
        <dbReference type="Google" id="ProtNLM"/>
    </source>
</evidence>
<dbReference type="EMBL" id="JAVHUY010000054">
    <property type="protein sequence ID" value="MDQ7910285.1"/>
    <property type="molecule type" value="Genomic_DNA"/>
</dbReference>
<gene>
    <name evidence="1" type="ORF">RB614_37910</name>
</gene>
<proteinExistence type="predicted"/>
<dbReference type="Proteomes" id="UP001230908">
    <property type="component" value="Unassembled WGS sequence"/>
</dbReference>
<protein>
    <recommendedName>
        <fullName evidence="3">DUF1508 domain-containing protein</fullName>
    </recommendedName>
</protein>
<evidence type="ECO:0000313" key="1">
    <source>
        <dbReference type="EMBL" id="MDQ7910285.1"/>
    </source>
</evidence>
<comment type="caution">
    <text evidence="1">The sequence shown here is derived from an EMBL/GenBank/DDBJ whole genome shotgun (WGS) entry which is preliminary data.</text>
</comment>
<name>A0ABU0ZTI1_9ACTN</name>